<gene>
    <name evidence="1" type="ORF">T02_6141</name>
</gene>
<name>A0A0V1LUU7_9BILA</name>
<protein>
    <submittedName>
        <fullName evidence="1">Uncharacterized protein</fullName>
    </submittedName>
</protein>
<dbReference type="Proteomes" id="UP000054721">
    <property type="component" value="Unassembled WGS sequence"/>
</dbReference>
<dbReference type="AlphaFoldDB" id="A0A0V1LUU7"/>
<keyword evidence="2" id="KW-1185">Reference proteome</keyword>
<comment type="caution">
    <text evidence="1">The sequence shown here is derived from an EMBL/GenBank/DDBJ whole genome shotgun (WGS) entry which is preliminary data.</text>
</comment>
<evidence type="ECO:0000313" key="2">
    <source>
        <dbReference type="Proteomes" id="UP000054721"/>
    </source>
</evidence>
<accession>A0A0V1LUU7</accession>
<proteinExistence type="predicted"/>
<evidence type="ECO:0000313" key="1">
    <source>
        <dbReference type="EMBL" id="KRZ62878.1"/>
    </source>
</evidence>
<sequence length="102" mass="11810">MYGHRAKRFPKLPNHRRDLQIPVPFRTTKTALEKLKIAGIILQSGTNPNLCAALRGQGYITLSVEPLFLSKSNENHKICTITLMQVYIRWYIESERLERSMP</sequence>
<reference evidence="1 2" key="1">
    <citation type="submission" date="2015-05" db="EMBL/GenBank/DDBJ databases">
        <title>Evolution of Trichinella species and genotypes.</title>
        <authorList>
            <person name="Korhonen P.K."/>
            <person name="Edoardo P."/>
            <person name="Giuseppe L.R."/>
            <person name="Gasser R.B."/>
        </authorList>
    </citation>
    <scope>NUCLEOTIDE SEQUENCE [LARGE SCALE GENOMIC DNA]</scope>
    <source>
        <strain evidence="1">ISS10</strain>
    </source>
</reference>
<dbReference type="EMBL" id="JYDW01000005">
    <property type="protein sequence ID" value="KRZ62878.1"/>
    <property type="molecule type" value="Genomic_DNA"/>
</dbReference>
<organism evidence="1 2">
    <name type="scientific">Trichinella nativa</name>
    <dbReference type="NCBI Taxonomy" id="6335"/>
    <lineage>
        <taxon>Eukaryota</taxon>
        <taxon>Metazoa</taxon>
        <taxon>Ecdysozoa</taxon>
        <taxon>Nematoda</taxon>
        <taxon>Enoplea</taxon>
        <taxon>Dorylaimia</taxon>
        <taxon>Trichinellida</taxon>
        <taxon>Trichinellidae</taxon>
        <taxon>Trichinella</taxon>
    </lineage>
</organism>